<dbReference type="Pfam" id="PF03136">
    <property type="entry name" value="Pup_ligase"/>
    <property type="match status" value="1"/>
</dbReference>
<dbReference type="GO" id="GO:0010498">
    <property type="term" value="P:proteasomal protein catabolic process"/>
    <property type="evidence" value="ECO:0007669"/>
    <property type="project" value="InterPro"/>
</dbReference>
<dbReference type="GO" id="GO:0070490">
    <property type="term" value="P:protein pupylation"/>
    <property type="evidence" value="ECO:0007669"/>
    <property type="project" value="TreeGrafter"/>
</dbReference>
<dbReference type="GO" id="GO:0019941">
    <property type="term" value="P:modification-dependent protein catabolic process"/>
    <property type="evidence" value="ECO:0007669"/>
    <property type="project" value="InterPro"/>
</dbReference>
<accession>A0A8J2BQQ3</accession>
<evidence type="ECO:0000313" key="2">
    <source>
        <dbReference type="Proteomes" id="UP000663859"/>
    </source>
</evidence>
<comment type="caution">
    <text evidence="1">The sequence shown here is derived from an EMBL/GenBank/DDBJ whole genome shotgun (WGS) entry which is preliminary data.</text>
</comment>
<dbReference type="PANTHER" id="PTHR42307">
    <property type="entry name" value="PUP DEAMIDASE/DEPUPYLASE"/>
    <property type="match status" value="1"/>
</dbReference>
<dbReference type="GO" id="GO:0005524">
    <property type="term" value="F:ATP binding"/>
    <property type="evidence" value="ECO:0007669"/>
    <property type="project" value="TreeGrafter"/>
</dbReference>
<keyword evidence="1" id="KW-0378">Hydrolase</keyword>
<dbReference type="RefSeq" id="WP_174582494.1">
    <property type="nucleotide sequence ID" value="NZ_CAJNOB010000067.1"/>
</dbReference>
<sequence length="515" mass="60009">MDKDRHAWSIYFGLETEVGIAVREKPDADVVEESIHLVRAAAQLGSPNLWDYTREDPHQDVRGFRVKELRQDADEANFFSQDRQRPYSFEEIKSDFVLRNGARFYNDHTHPEYSTPECSTLAELVAQDKAGERILEECSRAASRRRSHTVRLYKNNTDFAGHSYGCHENYLIPRSIPWERLVEGMLPFLVTRQIFAGAGKLGWEREDHGTITGGYQISQRADFFTELVGIDTMNRRPLINTRDEPHANPKMFRRFHVILGDANLSEFSTWLKVGTTALVLEALQFDRAPKHLALADPLRANRMISRDPSLRWEVDLANGGKITAPELQYEYACWVERTLDLDNPEKREVCRAWKEIALTLANDPMILKDRLDWVAKKWLLETFRQEQKLDWNDPWLQSLDLEYHLLDREEGLYFMLEAAGHIRRLCREEDVYRAIQQPPSHSRAFVRGKCIQKFSHHLINVQWDYVTFRHRGEMYRMDLASAFPGADLERYCEVIQRAQDLGEVVRELGLQPMSG</sequence>
<dbReference type="Proteomes" id="UP000663859">
    <property type="component" value="Unassembled WGS sequence"/>
</dbReference>
<dbReference type="AlphaFoldDB" id="A0A8J2BQQ3"/>
<dbReference type="GO" id="GO:0016811">
    <property type="term" value="F:hydrolase activity, acting on carbon-nitrogen (but not peptide) bonds, in linear amides"/>
    <property type="evidence" value="ECO:0007669"/>
    <property type="project" value="TreeGrafter"/>
</dbReference>
<dbReference type="PANTHER" id="PTHR42307:SF2">
    <property type="entry name" value="PUP DEAMIDASE_DEPUPYLASE"/>
    <property type="match status" value="1"/>
</dbReference>
<dbReference type="InterPro" id="IPR004347">
    <property type="entry name" value="Pup_ligase/deamidase"/>
</dbReference>
<name>A0A8J2BQQ3_9BACT</name>
<proteinExistence type="predicted"/>
<protein>
    <submittedName>
        <fullName evidence="1">Depupylase</fullName>
        <ecNumber evidence="1">3.4.-.-</ecNumber>
    </submittedName>
</protein>
<gene>
    <name evidence="1" type="primary">dop</name>
    <name evidence="1" type="ORF">MPNT_70009</name>
</gene>
<dbReference type="EC" id="3.4.-.-" evidence="1"/>
<reference evidence="1" key="1">
    <citation type="submission" date="2021-02" db="EMBL/GenBank/DDBJ databases">
        <authorList>
            <person name="Cremers G."/>
            <person name="Picone N."/>
        </authorList>
    </citation>
    <scope>NUCLEOTIDE SEQUENCE</scope>
    <source>
        <strain evidence="1">PQ17</strain>
    </source>
</reference>
<dbReference type="GO" id="GO:0008233">
    <property type="term" value="F:peptidase activity"/>
    <property type="evidence" value="ECO:0007669"/>
    <property type="project" value="TreeGrafter"/>
</dbReference>
<organism evidence="1 2">
    <name type="scientific">Candidatus Methylacidithermus pantelleriae</name>
    <dbReference type="NCBI Taxonomy" id="2744239"/>
    <lineage>
        <taxon>Bacteria</taxon>
        <taxon>Pseudomonadati</taxon>
        <taxon>Verrucomicrobiota</taxon>
        <taxon>Methylacidiphilae</taxon>
        <taxon>Methylacidiphilales</taxon>
        <taxon>Methylacidiphilaceae</taxon>
        <taxon>Candidatus Methylacidithermus</taxon>
    </lineage>
</organism>
<evidence type="ECO:0000313" key="1">
    <source>
        <dbReference type="EMBL" id="CAF0704424.1"/>
    </source>
</evidence>
<keyword evidence="2" id="KW-1185">Reference proteome</keyword>
<dbReference type="EMBL" id="CAJNOB010000067">
    <property type="protein sequence ID" value="CAF0704424.1"/>
    <property type="molecule type" value="Genomic_DNA"/>
</dbReference>